<reference evidence="6 7" key="1">
    <citation type="submission" date="2019-07" db="EMBL/GenBank/DDBJ databases">
        <title>Whole genome shotgun sequence of Agrococcus baldri NBRC 103055.</title>
        <authorList>
            <person name="Hosoyama A."/>
            <person name="Uohara A."/>
            <person name="Ohji S."/>
            <person name="Ichikawa N."/>
        </authorList>
    </citation>
    <scope>NUCLEOTIDE SEQUENCE [LARGE SCALE GENOMIC DNA]</scope>
    <source>
        <strain evidence="6 7">NBRC 103055</strain>
    </source>
</reference>
<dbReference type="Proteomes" id="UP000321749">
    <property type="component" value="Unassembled WGS sequence"/>
</dbReference>
<dbReference type="PANTHER" id="PTHR22981">
    <property type="entry name" value="3-HYDROXYISOBUTYRATE DEHYDROGENASE-RELATED"/>
    <property type="match status" value="1"/>
</dbReference>
<dbReference type="EMBL" id="BJUU01000002">
    <property type="protein sequence ID" value="GEK79216.1"/>
    <property type="molecule type" value="Genomic_DNA"/>
</dbReference>
<dbReference type="Gene3D" id="1.10.1040.10">
    <property type="entry name" value="N-(1-d-carboxylethyl)-l-norvaline Dehydrogenase, domain 2"/>
    <property type="match status" value="1"/>
</dbReference>
<evidence type="ECO:0000313" key="7">
    <source>
        <dbReference type="Proteomes" id="UP000321749"/>
    </source>
</evidence>
<dbReference type="SUPFAM" id="SSF48179">
    <property type="entry name" value="6-phosphogluconate dehydrogenase C-terminal domain-like"/>
    <property type="match status" value="1"/>
</dbReference>
<dbReference type="InterPro" id="IPR036291">
    <property type="entry name" value="NAD(P)-bd_dom_sf"/>
</dbReference>
<gene>
    <name evidence="6" type="primary">mmsB</name>
    <name evidence="6" type="ORF">ABA31_05670</name>
</gene>
<dbReference type="InterPro" id="IPR015815">
    <property type="entry name" value="HIBADH-related"/>
</dbReference>
<dbReference type="InterPro" id="IPR014027">
    <property type="entry name" value="UDP-Glc/GDP-Man_DH_C"/>
</dbReference>
<evidence type="ECO:0000256" key="3">
    <source>
        <dbReference type="ARBA" id="ARBA00023027"/>
    </source>
</evidence>
<comment type="similarity">
    <text evidence="1">Belongs to the HIBADH-related family.</text>
</comment>
<dbReference type="PIRSF" id="PIRSF000103">
    <property type="entry name" value="HIBADH"/>
    <property type="match status" value="1"/>
</dbReference>
<dbReference type="InterPro" id="IPR006115">
    <property type="entry name" value="6PGDH_NADP-bd"/>
</dbReference>
<feature type="active site" evidence="4">
    <location>
        <position position="164"/>
    </location>
</feature>
<dbReference type="AlphaFoldDB" id="A0AA87UQP6"/>
<dbReference type="GO" id="GO:0051287">
    <property type="term" value="F:NAD binding"/>
    <property type="evidence" value="ECO:0007669"/>
    <property type="project" value="InterPro"/>
</dbReference>
<dbReference type="PANTHER" id="PTHR22981:SF7">
    <property type="entry name" value="3-HYDROXYISOBUTYRATE DEHYDROGENASE, MITOCHONDRIAL"/>
    <property type="match status" value="1"/>
</dbReference>
<dbReference type="GO" id="GO:0050661">
    <property type="term" value="F:NADP binding"/>
    <property type="evidence" value="ECO:0007669"/>
    <property type="project" value="InterPro"/>
</dbReference>
<comment type="caution">
    <text evidence="6">The sequence shown here is derived from an EMBL/GenBank/DDBJ whole genome shotgun (WGS) entry which is preliminary data.</text>
</comment>
<accession>A0AA87UQP6</accession>
<proteinExistence type="inferred from homology"/>
<keyword evidence="2" id="KW-0560">Oxidoreductase</keyword>
<organism evidence="6 7">
    <name type="scientific">Agrococcus baldri</name>
    <dbReference type="NCBI Taxonomy" id="153730"/>
    <lineage>
        <taxon>Bacteria</taxon>
        <taxon>Bacillati</taxon>
        <taxon>Actinomycetota</taxon>
        <taxon>Actinomycetes</taxon>
        <taxon>Micrococcales</taxon>
        <taxon>Microbacteriaceae</taxon>
        <taxon>Agrococcus</taxon>
    </lineage>
</organism>
<feature type="domain" description="UDP-glucose/GDP-mannose dehydrogenase C-terminal" evidence="5">
    <location>
        <begin position="5"/>
        <end position="86"/>
    </location>
</feature>
<evidence type="ECO:0000313" key="6">
    <source>
        <dbReference type="EMBL" id="GEK79216.1"/>
    </source>
</evidence>
<keyword evidence="7" id="KW-1185">Reference proteome</keyword>
<name>A0AA87UQP6_9MICO</name>
<dbReference type="SUPFAM" id="SSF51735">
    <property type="entry name" value="NAD(P)-binding Rossmann-fold domains"/>
    <property type="match status" value="1"/>
</dbReference>
<evidence type="ECO:0000259" key="5">
    <source>
        <dbReference type="SMART" id="SM00984"/>
    </source>
</evidence>
<keyword evidence="3" id="KW-0520">NAD</keyword>
<dbReference type="InterPro" id="IPR008927">
    <property type="entry name" value="6-PGluconate_DH-like_C_sf"/>
</dbReference>
<evidence type="ECO:0000256" key="1">
    <source>
        <dbReference type="ARBA" id="ARBA00009080"/>
    </source>
</evidence>
<protein>
    <submittedName>
        <fullName evidence="6">3-hydroxyisobutyrate dehydrogenase</fullName>
    </submittedName>
</protein>
<evidence type="ECO:0000256" key="2">
    <source>
        <dbReference type="ARBA" id="ARBA00023002"/>
    </source>
</evidence>
<sequence length="288" mass="29501">MTRVTVMGLGTMGGRIARALADVGHEVRGFDPSAAARGATIGIDVHDDATTALQGAEFVVVSVPRPEHVLETARGPLADARGAVVADLSTIDPGTAREAAALLADRGVAYLDAPVLGRPDRIGAWTLPVGGDTAAVDIARTVLEGAVAKSVVRVGDVGAGSTVKLLNNLMFGAINAVTAEALTICRLAGVDPEVFVRTVAESGAATVSNLFRELAPKLLADDYEPAFMLELLEKDNRLALQLARDLGAAAPVAEAVGAINAAAVELGHGRADTGAVQELYRARSTGGR</sequence>
<dbReference type="Gene3D" id="3.40.50.720">
    <property type="entry name" value="NAD(P)-binding Rossmann-like Domain"/>
    <property type="match status" value="1"/>
</dbReference>
<evidence type="ECO:0000256" key="4">
    <source>
        <dbReference type="PIRSR" id="PIRSR000103-1"/>
    </source>
</evidence>
<dbReference type="InterPro" id="IPR029154">
    <property type="entry name" value="HIBADH-like_NADP-bd"/>
</dbReference>
<dbReference type="SMART" id="SM00984">
    <property type="entry name" value="UDPG_MGDP_dh_C"/>
    <property type="match status" value="1"/>
</dbReference>
<dbReference type="GO" id="GO:0016616">
    <property type="term" value="F:oxidoreductase activity, acting on the CH-OH group of donors, NAD or NADP as acceptor"/>
    <property type="evidence" value="ECO:0007669"/>
    <property type="project" value="InterPro"/>
</dbReference>
<dbReference type="InterPro" id="IPR013328">
    <property type="entry name" value="6PGD_dom2"/>
</dbReference>
<dbReference type="Pfam" id="PF14833">
    <property type="entry name" value="NAD_binding_11"/>
    <property type="match status" value="1"/>
</dbReference>
<dbReference type="RefSeq" id="WP_146792584.1">
    <property type="nucleotide sequence ID" value="NZ_BJUU01000002.1"/>
</dbReference>
<dbReference type="Pfam" id="PF03446">
    <property type="entry name" value="NAD_binding_2"/>
    <property type="match status" value="1"/>
</dbReference>